<dbReference type="Pfam" id="PF14255">
    <property type="entry name" value="Zn_ribbon_21"/>
    <property type="match status" value="1"/>
</dbReference>
<dbReference type="Proteomes" id="UP000194450">
    <property type="component" value="Unassembled WGS sequence"/>
</dbReference>
<dbReference type="AlphaFoldDB" id="A0A1Y6EV94"/>
<dbReference type="InterPro" id="IPR025990">
    <property type="entry name" value="zinc_ribbon_bacterial"/>
</dbReference>
<reference evidence="2" key="1">
    <citation type="submission" date="2017-04" db="EMBL/GenBank/DDBJ databases">
        <authorList>
            <person name="Varghese N."/>
            <person name="Submissions S."/>
        </authorList>
    </citation>
    <scope>NUCLEOTIDE SEQUENCE [LARGE SCALE GENOMIC DNA]</scope>
</reference>
<evidence type="ECO:0000313" key="1">
    <source>
        <dbReference type="EMBL" id="SMQ65171.1"/>
    </source>
</evidence>
<accession>A0A1Y6EV94</accession>
<name>A0A1Y6EV94_9GAMM</name>
<dbReference type="EMBL" id="FXWH01000001">
    <property type="protein sequence ID" value="SMQ65171.1"/>
    <property type="molecule type" value="Genomic_DNA"/>
</dbReference>
<dbReference type="RefSeq" id="WP_086434302.1">
    <property type="nucleotide sequence ID" value="NZ_FXWH01000001.1"/>
</dbReference>
<sequence>MSIDNELHDAALHCPFCGHQVHVDIDASQGNQDYKDECPDCGNEIHLQVVQDKVRDKIIVRVDSDDENFY</sequence>
<proteinExistence type="predicted"/>
<protein>
    <submittedName>
        <fullName evidence="1">Cysteine-rich CPXCG</fullName>
    </submittedName>
</protein>
<dbReference type="InterPro" id="IPR017143">
    <property type="entry name" value="UCP037225"/>
</dbReference>
<keyword evidence="2" id="KW-1185">Reference proteome</keyword>
<organism evidence="1 2">
    <name type="scientific">Pseudidiomarina planktonica</name>
    <dbReference type="NCBI Taxonomy" id="1323738"/>
    <lineage>
        <taxon>Bacteria</taxon>
        <taxon>Pseudomonadati</taxon>
        <taxon>Pseudomonadota</taxon>
        <taxon>Gammaproteobacteria</taxon>
        <taxon>Alteromonadales</taxon>
        <taxon>Idiomarinaceae</taxon>
        <taxon>Pseudidiomarina</taxon>
    </lineage>
</organism>
<dbReference type="OrthoDB" id="9814566at2"/>
<gene>
    <name evidence="1" type="ORF">SAMN06297229_1200</name>
</gene>
<dbReference type="PIRSF" id="PIRSF037225">
    <property type="entry name" value="UCP037225"/>
    <property type="match status" value="1"/>
</dbReference>
<evidence type="ECO:0000313" key="2">
    <source>
        <dbReference type="Proteomes" id="UP000194450"/>
    </source>
</evidence>